<evidence type="ECO:0000313" key="2">
    <source>
        <dbReference type="EMBL" id="KAK3950284.1"/>
    </source>
</evidence>
<proteinExistence type="predicted"/>
<keyword evidence="3" id="KW-1185">Reference proteome</keyword>
<reference evidence="2" key="2">
    <citation type="submission" date="2023-06" db="EMBL/GenBank/DDBJ databases">
        <authorList>
            <consortium name="Lawrence Berkeley National Laboratory"/>
            <person name="Mondo S.J."/>
            <person name="Hensen N."/>
            <person name="Bonometti L."/>
            <person name="Westerberg I."/>
            <person name="Brannstrom I.O."/>
            <person name="Guillou S."/>
            <person name="Cros-Aarteil S."/>
            <person name="Calhoun S."/>
            <person name="Haridas S."/>
            <person name="Kuo A."/>
            <person name="Pangilinan J."/>
            <person name="Riley R."/>
            <person name="Labutti K."/>
            <person name="Andreopoulos B."/>
            <person name="Lipzen A."/>
            <person name="Chen C."/>
            <person name="Yanf M."/>
            <person name="Daum C."/>
            <person name="Ng V."/>
            <person name="Clum A."/>
            <person name="Steindorff A."/>
            <person name="Ohm R."/>
            <person name="Martin F."/>
            <person name="Silar P."/>
            <person name="Natvig D."/>
            <person name="Lalanne C."/>
            <person name="Gautier V."/>
            <person name="Ament-Velasquez S.L."/>
            <person name="Kruys A."/>
            <person name="Hutchinson M.I."/>
            <person name="Powell A.J."/>
            <person name="Barry K."/>
            <person name="Miller A.N."/>
            <person name="Grigoriev I.V."/>
            <person name="Debuchy R."/>
            <person name="Gladieux P."/>
            <person name="Thoren M.H."/>
            <person name="Johannesson H."/>
        </authorList>
    </citation>
    <scope>NUCLEOTIDE SEQUENCE</scope>
    <source>
        <strain evidence="2">CBS 626.80</strain>
    </source>
</reference>
<reference evidence="2" key="1">
    <citation type="journal article" date="2023" name="Mol. Phylogenet. Evol.">
        <title>Genome-scale phylogeny and comparative genomics of the fungal order Sordariales.</title>
        <authorList>
            <person name="Hensen N."/>
            <person name="Bonometti L."/>
            <person name="Westerberg I."/>
            <person name="Brannstrom I.O."/>
            <person name="Guillou S."/>
            <person name="Cros-Aarteil S."/>
            <person name="Calhoun S."/>
            <person name="Haridas S."/>
            <person name="Kuo A."/>
            <person name="Mondo S."/>
            <person name="Pangilinan J."/>
            <person name="Riley R."/>
            <person name="LaButti K."/>
            <person name="Andreopoulos B."/>
            <person name="Lipzen A."/>
            <person name="Chen C."/>
            <person name="Yan M."/>
            <person name="Daum C."/>
            <person name="Ng V."/>
            <person name="Clum A."/>
            <person name="Steindorff A."/>
            <person name="Ohm R.A."/>
            <person name="Martin F."/>
            <person name="Silar P."/>
            <person name="Natvig D.O."/>
            <person name="Lalanne C."/>
            <person name="Gautier V."/>
            <person name="Ament-Velasquez S.L."/>
            <person name="Kruys A."/>
            <person name="Hutchinson M.I."/>
            <person name="Powell A.J."/>
            <person name="Barry K."/>
            <person name="Miller A.N."/>
            <person name="Grigoriev I.V."/>
            <person name="Debuchy R."/>
            <person name="Gladieux P."/>
            <person name="Hiltunen Thoren M."/>
            <person name="Johannesson H."/>
        </authorList>
    </citation>
    <scope>NUCLEOTIDE SEQUENCE</scope>
    <source>
        <strain evidence="2">CBS 626.80</strain>
    </source>
</reference>
<organism evidence="2 3">
    <name type="scientific">Pseudoneurospora amorphoporcata</name>
    <dbReference type="NCBI Taxonomy" id="241081"/>
    <lineage>
        <taxon>Eukaryota</taxon>
        <taxon>Fungi</taxon>
        <taxon>Dikarya</taxon>
        <taxon>Ascomycota</taxon>
        <taxon>Pezizomycotina</taxon>
        <taxon>Sordariomycetes</taxon>
        <taxon>Sordariomycetidae</taxon>
        <taxon>Sordariales</taxon>
        <taxon>Sordariaceae</taxon>
        <taxon>Pseudoneurospora</taxon>
    </lineage>
</organism>
<comment type="caution">
    <text evidence="2">The sequence shown here is derived from an EMBL/GenBank/DDBJ whole genome shotgun (WGS) entry which is preliminary data.</text>
</comment>
<evidence type="ECO:0000313" key="3">
    <source>
        <dbReference type="Proteomes" id="UP001303222"/>
    </source>
</evidence>
<dbReference type="AlphaFoldDB" id="A0AAN6SE47"/>
<dbReference type="EMBL" id="MU859183">
    <property type="protein sequence ID" value="KAK3950284.1"/>
    <property type="molecule type" value="Genomic_DNA"/>
</dbReference>
<gene>
    <name evidence="2" type="ORF">QBC32DRAFT_18895</name>
</gene>
<sequence>MSFVQSFSPRNMGQSFIFFEGNKRRFKCHIIPFTRLESEAALQSQAAPITSSPAPSKPHNLMPRHVSIINDVLLMPFFYHKKPANGKIKLVDRSHPRLYPSLKHPTSSRKLPVKPVKPRQPSQGRDPGLSARCRFNPSTLRRPGKHGECVRQTCATPQKAYALAYSYHRKSREQAAIFKCCRRRGNEHFELKPGSQQPLFNPRTIETTRYPILSSCEV</sequence>
<protein>
    <submittedName>
        <fullName evidence="2">Uncharacterized protein</fullName>
    </submittedName>
</protein>
<accession>A0AAN6SE47</accession>
<name>A0AAN6SE47_9PEZI</name>
<evidence type="ECO:0000256" key="1">
    <source>
        <dbReference type="SAM" id="MobiDB-lite"/>
    </source>
</evidence>
<dbReference type="Proteomes" id="UP001303222">
    <property type="component" value="Unassembled WGS sequence"/>
</dbReference>
<feature type="region of interest" description="Disordered" evidence="1">
    <location>
        <begin position="97"/>
        <end position="146"/>
    </location>
</feature>